<reference evidence="2 3" key="1">
    <citation type="journal article" date="2018" name="Sci. Rep.">
        <title>Genomic signatures of local adaptation to the degree of environmental predictability in rotifers.</title>
        <authorList>
            <person name="Franch-Gras L."/>
            <person name="Hahn C."/>
            <person name="Garcia-Roger E.M."/>
            <person name="Carmona M.J."/>
            <person name="Serra M."/>
            <person name="Gomez A."/>
        </authorList>
    </citation>
    <scope>NUCLEOTIDE SEQUENCE [LARGE SCALE GENOMIC DNA]</scope>
    <source>
        <strain evidence="2">HYR1</strain>
    </source>
</reference>
<accession>A0A3M7R202</accession>
<comment type="caution">
    <text evidence="2">The sequence shown here is derived from an EMBL/GenBank/DDBJ whole genome shotgun (WGS) entry which is preliminary data.</text>
</comment>
<proteinExistence type="predicted"/>
<keyword evidence="3" id="KW-1185">Reference proteome</keyword>
<dbReference type="Proteomes" id="UP000276133">
    <property type="component" value="Unassembled WGS sequence"/>
</dbReference>
<feature type="region of interest" description="Disordered" evidence="1">
    <location>
        <begin position="1"/>
        <end position="22"/>
    </location>
</feature>
<evidence type="ECO:0000256" key="1">
    <source>
        <dbReference type="SAM" id="MobiDB-lite"/>
    </source>
</evidence>
<name>A0A3M7R202_BRAPC</name>
<sequence>MPTQLASNSEANDSQPVPQQSAQEVAQEKIKINFCFLFSFFATDKITNGLKGIYKMIEIKKLNKNLVRFRNDNKKSKIGETSFFNRNTLQIGHFKRKCKK</sequence>
<gene>
    <name evidence="2" type="ORF">BpHYR1_002194</name>
</gene>
<evidence type="ECO:0000313" key="3">
    <source>
        <dbReference type="Proteomes" id="UP000276133"/>
    </source>
</evidence>
<dbReference type="AlphaFoldDB" id="A0A3M7R202"/>
<protein>
    <submittedName>
        <fullName evidence="2">Uncharacterized protein</fullName>
    </submittedName>
</protein>
<organism evidence="2 3">
    <name type="scientific">Brachionus plicatilis</name>
    <name type="common">Marine rotifer</name>
    <name type="synonym">Brachionus muelleri</name>
    <dbReference type="NCBI Taxonomy" id="10195"/>
    <lineage>
        <taxon>Eukaryota</taxon>
        <taxon>Metazoa</taxon>
        <taxon>Spiralia</taxon>
        <taxon>Gnathifera</taxon>
        <taxon>Rotifera</taxon>
        <taxon>Eurotatoria</taxon>
        <taxon>Monogononta</taxon>
        <taxon>Pseudotrocha</taxon>
        <taxon>Ploima</taxon>
        <taxon>Brachionidae</taxon>
        <taxon>Brachionus</taxon>
    </lineage>
</organism>
<dbReference type="EMBL" id="REGN01004442">
    <property type="protein sequence ID" value="RNA17499.1"/>
    <property type="molecule type" value="Genomic_DNA"/>
</dbReference>
<evidence type="ECO:0000313" key="2">
    <source>
        <dbReference type="EMBL" id="RNA17499.1"/>
    </source>
</evidence>